<dbReference type="EMBL" id="CP003190">
    <property type="protein sequence ID" value="AGL86740.1"/>
    <property type="molecule type" value="Genomic_DNA"/>
</dbReference>
<dbReference type="InterPro" id="IPR016181">
    <property type="entry name" value="Acyl_CoA_acyltransferase"/>
</dbReference>
<evidence type="ECO:0000259" key="1">
    <source>
        <dbReference type="PROSITE" id="PS51186"/>
    </source>
</evidence>
<gene>
    <name evidence="2" type="ORF">PFLCHA0_c49910</name>
</gene>
<reference evidence="3" key="1">
    <citation type="journal article" date="2014" name="Genome Announc.">
        <title>Full-genome sequence of the plant growth-promoting bacterium Pseudomonas protegens CHA0.</title>
        <authorList>
            <person name="Jousset A."/>
            <person name="Schuldes J."/>
            <person name="Keel C."/>
            <person name="Maurhofer M."/>
            <person name="Daniel R."/>
            <person name="Scheu S."/>
            <person name="Thuermer A."/>
        </authorList>
    </citation>
    <scope>NUCLEOTIDE SEQUENCE [LARGE SCALE GENOMIC DNA]</scope>
    <source>
        <strain evidence="3">DSM 19095 / LMG 27888 / CFBP 6595 / CHA0</strain>
    </source>
</reference>
<keyword evidence="2" id="KW-0808">Transferase</keyword>
<evidence type="ECO:0000313" key="3">
    <source>
        <dbReference type="Proteomes" id="UP000013940"/>
    </source>
</evidence>
<dbReference type="HOGENOM" id="CLU_1037725_0_0_6"/>
<accession>A0A2C9ESV2</accession>
<organism evidence="2 3">
    <name type="scientific">Pseudomonas protegens (strain DSM 19095 / LMG 27888 / CFBP 6595 / CHA0)</name>
    <dbReference type="NCBI Taxonomy" id="1124983"/>
    <lineage>
        <taxon>Bacteria</taxon>
        <taxon>Pseudomonadati</taxon>
        <taxon>Pseudomonadota</taxon>
        <taxon>Gammaproteobacteria</taxon>
        <taxon>Pseudomonadales</taxon>
        <taxon>Pseudomonadaceae</taxon>
        <taxon>Pseudomonas</taxon>
    </lineage>
</organism>
<name>A0A2C9ESV2_PSEPH</name>
<dbReference type="SUPFAM" id="SSF55729">
    <property type="entry name" value="Acyl-CoA N-acyltransferases (Nat)"/>
    <property type="match status" value="1"/>
</dbReference>
<protein>
    <submittedName>
        <fullName evidence="2">Acetyltransferase, GNAT family</fullName>
    </submittedName>
</protein>
<dbReference type="CDD" id="cd04301">
    <property type="entry name" value="NAT_SF"/>
    <property type="match status" value="1"/>
</dbReference>
<proteinExistence type="predicted"/>
<dbReference type="Gene3D" id="3.40.630.30">
    <property type="match status" value="1"/>
</dbReference>
<dbReference type="AlphaFoldDB" id="A0A2C9ESV2"/>
<evidence type="ECO:0000313" key="2">
    <source>
        <dbReference type="EMBL" id="AGL86740.1"/>
    </source>
</evidence>
<dbReference type="RefSeq" id="WP_015636906.1">
    <property type="nucleotide sequence ID" value="NC_021237.1"/>
</dbReference>
<dbReference type="PROSITE" id="PS51186">
    <property type="entry name" value="GNAT"/>
    <property type="match status" value="1"/>
</dbReference>
<dbReference type="Proteomes" id="UP000013940">
    <property type="component" value="Chromosome"/>
</dbReference>
<dbReference type="GeneID" id="57477989"/>
<dbReference type="eggNOG" id="COG0456">
    <property type="taxonomic scope" value="Bacteria"/>
</dbReference>
<dbReference type="GO" id="GO:0016747">
    <property type="term" value="F:acyltransferase activity, transferring groups other than amino-acyl groups"/>
    <property type="evidence" value="ECO:0007669"/>
    <property type="project" value="InterPro"/>
</dbReference>
<dbReference type="KEGG" id="pprc:PFLCHA0_c49910"/>
<sequence length="265" mass="28175">MHLSRALALEYAETQYLRARVQGLASLPGNPYRACLYGEPGCGAFVVGGNPSPMMNRVHGDRAQDARRLVDLLQSCVAYAPAIALIAESAKVVPTLELQGLPLQRLKGWTHGQLFAPVGEIVAPPSVLDIEPVTASTLEVFCTLHREGFNTPAAARPATQAAFGGLLNDGRGHLYLLREQGVAVAGAALFIADNGVAYLGTAFTTRAARGLGYHRALIAHRLQQAAALGARSVAATALVNSQSRRNLEHCGLRLSHLQTLYRGVP</sequence>
<dbReference type="Pfam" id="PF00583">
    <property type="entry name" value="Acetyltransf_1"/>
    <property type="match status" value="1"/>
</dbReference>
<dbReference type="InterPro" id="IPR000182">
    <property type="entry name" value="GNAT_dom"/>
</dbReference>
<feature type="domain" description="N-acetyltransferase" evidence="1">
    <location>
        <begin position="128"/>
        <end position="265"/>
    </location>
</feature>